<dbReference type="InterPro" id="IPR044713">
    <property type="entry name" value="DNJA1/2-like"/>
</dbReference>
<dbReference type="Pfam" id="PF01556">
    <property type="entry name" value="DnaJ_C"/>
    <property type="match status" value="1"/>
</dbReference>
<dbReference type="EMBL" id="CAJOBI010234791">
    <property type="protein sequence ID" value="CAF5072510.1"/>
    <property type="molecule type" value="Genomic_DNA"/>
</dbReference>
<dbReference type="GO" id="GO:0051082">
    <property type="term" value="F:unfolded protein binding"/>
    <property type="evidence" value="ECO:0007669"/>
    <property type="project" value="InterPro"/>
</dbReference>
<evidence type="ECO:0000313" key="3">
    <source>
        <dbReference type="EMBL" id="CAF5072510.1"/>
    </source>
</evidence>
<name>A0A8S3EQ87_9BILA</name>
<organism evidence="3 4">
    <name type="scientific">Rotaria magnacalcarata</name>
    <dbReference type="NCBI Taxonomy" id="392030"/>
    <lineage>
        <taxon>Eukaryota</taxon>
        <taxon>Metazoa</taxon>
        <taxon>Spiralia</taxon>
        <taxon>Gnathifera</taxon>
        <taxon>Rotifera</taxon>
        <taxon>Eurotatoria</taxon>
        <taxon>Bdelloidea</taxon>
        <taxon>Philodinida</taxon>
        <taxon>Philodinidae</taxon>
        <taxon>Rotaria</taxon>
    </lineage>
</organism>
<protein>
    <recommendedName>
        <fullName evidence="2">Chaperone DnaJ C-terminal domain-containing protein</fullName>
    </recommendedName>
</protein>
<feature type="domain" description="Chaperone DnaJ C-terminal" evidence="2">
    <location>
        <begin position="1"/>
        <end position="67"/>
    </location>
</feature>
<evidence type="ECO:0000259" key="2">
    <source>
        <dbReference type="Pfam" id="PF01556"/>
    </source>
</evidence>
<evidence type="ECO:0000313" key="4">
    <source>
        <dbReference type="Proteomes" id="UP000676336"/>
    </source>
</evidence>
<sequence length="69" mass="7807">MEDGKKITFSGEGDQEPGLQSGDIVVVLDEKEHSTFKRDKTDLHMKMQITLIESLCGFQKVIKTLDNRP</sequence>
<gene>
    <name evidence="3" type="ORF">SMN809_LOCUS60357</name>
</gene>
<dbReference type="InterPro" id="IPR002939">
    <property type="entry name" value="DnaJ_C"/>
</dbReference>
<dbReference type="GO" id="GO:0030544">
    <property type="term" value="F:Hsp70 protein binding"/>
    <property type="evidence" value="ECO:0007669"/>
    <property type="project" value="InterPro"/>
</dbReference>
<feature type="non-terminal residue" evidence="3">
    <location>
        <position position="69"/>
    </location>
</feature>
<evidence type="ECO:0000256" key="1">
    <source>
        <dbReference type="SAM" id="MobiDB-lite"/>
    </source>
</evidence>
<proteinExistence type="predicted"/>
<comment type="caution">
    <text evidence="3">The sequence shown here is derived from an EMBL/GenBank/DDBJ whole genome shotgun (WGS) entry which is preliminary data.</text>
</comment>
<dbReference type="Gene3D" id="2.60.260.20">
    <property type="entry name" value="Urease metallochaperone UreE, N-terminal domain"/>
    <property type="match status" value="2"/>
</dbReference>
<dbReference type="PANTHER" id="PTHR43888">
    <property type="entry name" value="DNAJ-LIKE-2, ISOFORM A-RELATED"/>
    <property type="match status" value="1"/>
</dbReference>
<dbReference type="GO" id="GO:0006457">
    <property type="term" value="P:protein folding"/>
    <property type="evidence" value="ECO:0007669"/>
    <property type="project" value="InterPro"/>
</dbReference>
<dbReference type="Proteomes" id="UP000676336">
    <property type="component" value="Unassembled WGS sequence"/>
</dbReference>
<dbReference type="AlphaFoldDB" id="A0A8S3EQ87"/>
<reference evidence="3" key="1">
    <citation type="submission" date="2021-02" db="EMBL/GenBank/DDBJ databases">
        <authorList>
            <person name="Nowell W R."/>
        </authorList>
    </citation>
    <scope>NUCLEOTIDE SEQUENCE</scope>
</reference>
<accession>A0A8S3EQ87</accession>
<dbReference type="SUPFAM" id="SSF49493">
    <property type="entry name" value="HSP40/DnaJ peptide-binding domain"/>
    <property type="match status" value="2"/>
</dbReference>
<feature type="region of interest" description="Disordered" evidence="1">
    <location>
        <begin position="1"/>
        <end position="20"/>
    </location>
</feature>
<dbReference type="InterPro" id="IPR008971">
    <property type="entry name" value="HSP40/DnaJ_pept-bd"/>
</dbReference>